<feature type="region of interest" description="Disordered" evidence="1">
    <location>
        <begin position="26"/>
        <end position="68"/>
    </location>
</feature>
<keyword evidence="4" id="KW-1185">Reference proteome</keyword>
<sequence>MHLGKISAIVAQVSLTSASVLPGGGAFRSHKDDNKNDKRGVNIPAPGPIGHEGPEGSYDPHGAHGPDGPAALHGPNGPYWDGKVNNKPADGQAHAPAYAPAYNNGGDAAAHGVHSSYASQYQSIDQPYASQHSVYATSVDKSAEDVPPTPAAAVAGAGQAHGDEGKNWKSTEYVPAIPAATAGAGQAHGDEGKNWKSTEYVPAIPAATAGVGQAHGDEGKNWKSTEYVPAIPAATAGVGQAHGDDGKNWKGDVASAHGVTSSFKSEYGYPGGVGTPTGGSVVAHPPPKGTHVVQVGGANAPGVFKAQAVAAMVAVVAVAFGRL</sequence>
<feature type="signal peptide" evidence="2">
    <location>
        <begin position="1"/>
        <end position="18"/>
    </location>
</feature>
<keyword evidence="2" id="KW-0732">Signal</keyword>
<gene>
    <name evidence="3" type="ORF">QBC35DRAFT_473521</name>
</gene>
<reference evidence="3" key="1">
    <citation type="journal article" date="2023" name="Mol. Phylogenet. Evol.">
        <title>Genome-scale phylogeny and comparative genomics of the fungal order Sordariales.</title>
        <authorList>
            <person name="Hensen N."/>
            <person name="Bonometti L."/>
            <person name="Westerberg I."/>
            <person name="Brannstrom I.O."/>
            <person name="Guillou S."/>
            <person name="Cros-Aarteil S."/>
            <person name="Calhoun S."/>
            <person name="Haridas S."/>
            <person name="Kuo A."/>
            <person name="Mondo S."/>
            <person name="Pangilinan J."/>
            <person name="Riley R."/>
            <person name="LaButti K."/>
            <person name="Andreopoulos B."/>
            <person name="Lipzen A."/>
            <person name="Chen C."/>
            <person name="Yan M."/>
            <person name="Daum C."/>
            <person name="Ng V."/>
            <person name="Clum A."/>
            <person name="Steindorff A."/>
            <person name="Ohm R.A."/>
            <person name="Martin F."/>
            <person name="Silar P."/>
            <person name="Natvig D.O."/>
            <person name="Lalanne C."/>
            <person name="Gautier V."/>
            <person name="Ament-Velasquez S.L."/>
            <person name="Kruys A."/>
            <person name="Hutchinson M.I."/>
            <person name="Powell A.J."/>
            <person name="Barry K."/>
            <person name="Miller A.N."/>
            <person name="Grigoriev I.V."/>
            <person name="Debuchy R."/>
            <person name="Gladieux P."/>
            <person name="Hiltunen Thoren M."/>
            <person name="Johannesson H."/>
        </authorList>
    </citation>
    <scope>NUCLEOTIDE SEQUENCE</scope>
    <source>
        <strain evidence="3">PSN309</strain>
    </source>
</reference>
<comment type="caution">
    <text evidence="3">The sequence shown here is derived from an EMBL/GenBank/DDBJ whole genome shotgun (WGS) entry which is preliminary data.</text>
</comment>
<proteinExistence type="predicted"/>
<reference evidence="3" key="2">
    <citation type="submission" date="2023-05" db="EMBL/GenBank/DDBJ databases">
        <authorList>
            <consortium name="Lawrence Berkeley National Laboratory"/>
            <person name="Steindorff A."/>
            <person name="Hensen N."/>
            <person name="Bonometti L."/>
            <person name="Westerberg I."/>
            <person name="Brannstrom I.O."/>
            <person name="Guillou S."/>
            <person name="Cros-Aarteil S."/>
            <person name="Calhoun S."/>
            <person name="Haridas S."/>
            <person name="Kuo A."/>
            <person name="Mondo S."/>
            <person name="Pangilinan J."/>
            <person name="Riley R."/>
            <person name="Labutti K."/>
            <person name="Andreopoulos B."/>
            <person name="Lipzen A."/>
            <person name="Chen C."/>
            <person name="Yanf M."/>
            <person name="Daum C."/>
            <person name="Ng V."/>
            <person name="Clum A."/>
            <person name="Ohm R."/>
            <person name="Martin F."/>
            <person name="Silar P."/>
            <person name="Natvig D."/>
            <person name="Lalanne C."/>
            <person name="Gautier V."/>
            <person name="Ament-Velasquez S.L."/>
            <person name="Kruys A."/>
            <person name="Hutchinson M.I."/>
            <person name="Powell A.J."/>
            <person name="Barry K."/>
            <person name="Miller A.N."/>
            <person name="Grigoriev I.V."/>
            <person name="Debuchy R."/>
            <person name="Gladieux P."/>
            <person name="Thoren M.H."/>
            <person name="Johannesson H."/>
        </authorList>
    </citation>
    <scope>NUCLEOTIDE SEQUENCE</scope>
    <source>
        <strain evidence="3">PSN309</strain>
    </source>
</reference>
<dbReference type="Proteomes" id="UP001302126">
    <property type="component" value="Unassembled WGS sequence"/>
</dbReference>
<name>A0AAN6WVY1_9PEZI</name>
<dbReference type="EMBL" id="MU864387">
    <property type="protein sequence ID" value="KAK4188521.1"/>
    <property type="molecule type" value="Genomic_DNA"/>
</dbReference>
<protein>
    <submittedName>
        <fullName evidence="3">Uncharacterized protein</fullName>
    </submittedName>
</protein>
<organism evidence="3 4">
    <name type="scientific">Podospora australis</name>
    <dbReference type="NCBI Taxonomy" id="1536484"/>
    <lineage>
        <taxon>Eukaryota</taxon>
        <taxon>Fungi</taxon>
        <taxon>Dikarya</taxon>
        <taxon>Ascomycota</taxon>
        <taxon>Pezizomycotina</taxon>
        <taxon>Sordariomycetes</taxon>
        <taxon>Sordariomycetidae</taxon>
        <taxon>Sordariales</taxon>
        <taxon>Podosporaceae</taxon>
        <taxon>Podospora</taxon>
    </lineage>
</organism>
<evidence type="ECO:0000256" key="2">
    <source>
        <dbReference type="SAM" id="SignalP"/>
    </source>
</evidence>
<evidence type="ECO:0000313" key="4">
    <source>
        <dbReference type="Proteomes" id="UP001302126"/>
    </source>
</evidence>
<evidence type="ECO:0000256" key="1">
    <source>
        <dbReference type="SAM" id="MobiDB-lite"/>
    </source>
</evidence>
<feature type="compositionally biased region" description="Basic and acidic residues" evidence="1">
    <location>
        <begin position="29"/>
        <end position="40"/>
    </location>
</feature>
<feature type="chain" id="PRO_5042981258" evidence="2">
    <location>
        <begin position="19"/>
        <end position="323"/>
    </location>
</feature>
<accession>A0AAN6WVY1</accession>
<evidence type="ECO:0000313" key="3">
    <source>
        <dbReference type="EMBL" id="KAK4188521.1"/>
    </source>
</evidence>
<dbReference type="AlphaFoldDB" id="A0AAN6WVY1"/>